<name>A0AAV7Q5Q5_PLEWA</name>
<dbReference type="EMBL" id="JANPWB010000010">
    <property type="protein sequence ID" value="KAJ1135495.1"/>
    <property type="molecule type" value="Genomic_DNA"/>
</dbReference>
<evidence type="ECO:0000313" key="1">
    <source>
        <dbReference type="EMBL" id="KAJ1135495.1"/>
    </source>
</evidence>
<accession>A0AAV7Q5Q5</accession>
<dbReference type="AlphaFoldDB" id="A0AAV7Q5Q5"/>
<organism evidence="1 2">
    <name type="scientific">Pleurodeles waltl</name>
    <name type="common">Iberian ribbed newt</name>
    <dbReference type="NCBI Taxonomy" id="8319"/>
    <lineage>
        <taxon>Eukaryota</taxon>
        <taxon>Metazoa</taxon>
        <taxon>Chordata</taxon>
        <taxon>Craniata</taxon>
        <taxon>Vertebrata</taxon>
        <taxon>Euteleostomi</taxon>
        <taxon>Amphibia</taxon>
        <taxon>Batrachia</taxon>
        <taxon>Caudata</taxon>
        <taxon>Salamandroidea</taxon>
        <taxon>Salamandridae</taxon>
        <taxon>Pleurodelinae</taxon>
        <taxon>Pleurodeles</taxon>
    </lineage>
</organism>
<keyword evidence="2" id="KW-1185">Reference proteome</keyword>
<gene>
    <name evidence="1" type="ORF">NDU88_001934</name>
</gene>
<sequence>MACDQLANQCNVIICARPTDDGRRFSRSRKQLRARAGNLALFVGSGGHYNVAFLVPGALPRSSLAPPLMSGRPLPVVHKLLPAGVWEGERLGLRTLCAGLPRPPPLMTMQAMPRAKDMAD</sequence>
<protein>
    <submittedName>
        <fullName evidence="1">Uncharacterized protein</fullName>
    </submittedName>
</protein>
<comment type="caution">
    <text evidence="1">The sequence shown here is derived from an EMBL/GenBank/DDBJ whole genome shotgun (WGS) entry which is preliminary data.</text>
</comment>
<reference evidence="1" key="1">
    <citation type="journal article" date="2022" name="bioRxiv">
        <title>Sequencing and chromosome-scale assembly of the giantPleurodeles waltlgenome.</title>
        <authorList>
            <person name="Brown T."/>
            <person name="Elewa A."/>
            <person name="Iarovenko S."/>
            <person name="Subramanian E."/>
            <person name="Araus A.J."/>
            <person name="Petzold A."/>
            <person name="Susuki M."/>
            <person name="Suzuki K.-i.T."/>
            <person name="Hayashi T."/>
            <person name="Toyoda A."/>
            <person name="Oliveira C."/>
            <person name="Osipova E."/>
            <person name="Leigh N.D."/>
            <person name="Simon A."/>
            <person name="Yun M.H."/>
        </authorList>
    </citation>
    <scope>NUCLEOTIDE SEQUENCE</scope>
    <source>
        <strain evidence="1">20211129_DDA</strain>
        <tissue evidence="1">Liver</tissue>
    </source>
</reference>
<proteinExistence type="predicted"/>
<dbReference type="Proteomes" id="UP001066276">
    <property type="component" value="Chromosome 6"/>
</dbReference>
<evidence type="ECO:0000313" key="2">
    <source>
        <dbReference type="Proteomes" id="UP001066276"/>
    </source>
</evidence>